<evidence type="ECO:0000313" key="1">
    <source>
        <dbReference type="EMBL" id="RDU42947.1"/>
    </source>
</evidence>
<organism evidence="1 2">
    <name type="scientific">Marinobacter flavimaris</name>
    <dbReference type="NCBI Taxonomy" id="262076"/>
    <lineage>
        <taxon>Bacteria</taxon>
        <taxon>Pseudomonadati</taxon>
        <taxon>Pseudomonadota</taxon>
        <taxon>Gammaproteobacteria</taxon>
        <taxon>Pseudomonadales</taxon>
        <taxon>Marinobacteraceae</taxon>
        <taxon>Marinobacter</taxon>
    </lineage>
</organism>
<reference evidence="1 2" key="1">
    <citation type="submission" date="2018-08" db="EMBL/GenBank/DDBJ databases">
        <title>Genome sequence of Marinobacter flavimaris KCTC 12185.</title>
        <authorList>
            <person name="Chun J."/>
            <person name="Kim B.-Y."/>
            <person name="Choi S.-B."/>
            <person name="Kwak M.-J."/>
        </authorList>
    </citation>
    <scope>NUCLEOTIDE SEQUENCE [LARGE SCALE GENOMIC DNA]</scope>
    <source>
        <strain evidence="1 2">KCTC 12185</strain>
    </source>
</reference>
<evidence type="ECO:0000313" key="2">
    <source>
        <dbReference type="Proteomes" id="UP000256431"/>
    </source>
</evidence>
<keyword evidence="2" id="KW-1185">Reference proteome</keyword>
<accession>A0A3D8H8G3</accession>
<gene>
    <name evidence="1" type="ORF">DXI23_04620</name>
</gene>
<name>A0A3D8H8G3_9GAMM</name>
<sequence length="229" mass="26672">MTISFFEKGELSSGFHGWRVVATIRGKRFQKYFSLKRPNTRITESLWYKYQETRARYYDARYQARSAAIQYIDFVSKDHPATRPCRGVGFHGITLGIGTGKSTANETCYFSVNKRGAAIKFCIDERASLSQAWDQAVAYWGEVFDVRQKDVRKKVTQVPSPDQFKALRKQLNEQEGYDYPVSVLHHVYAEQRNHLERRKARESTKGEVSQDDLLTMYANLERQVSEFRK</sequence>
<dbReference type="EMBL" id="QRDH01000001">
    <property type="protein sequence ID" value="RDU42947.1"/>
    <property type="molecule type" value="Genomic_DNA"/>
</dbReference>
<comment type="caution">
    <text evidence="1">The sequence shown here is derived from an EMBL/GenBank/DDBJ whole genome shotgun (WGS) entry which is preliminary data.</text>
</comment>
<dbReference type="Proteomes" id="UP000256431">
    <property type="component" value="Unassembled WGS sequence"/>
</dbReference>
<dbReference type="RefSeq" id="WP_104272513.1">
    <property type="nucleotide sequence ID" value="NZ_PSSW01000024.1"/>
</dbReference>
<dbReference type="AlphaFoldDB" id="A0A3D8H8G3"/>
<proteinExistence type="predicted"/>
<protein>
    <submittedName>
        <fullName evidence="1">Uncharacterized protein</fullName>
    </submittedName>
</protein>